<sequence>MPTSFLRLVSIAQTVGTFSFLISSFFGIIVIYLTVFGVRKIFGTYKYLIVTFTTIGIGFTCLEAVFHPNFHFYNNGFVYFTLSSPFGLSKKTLKVIICKLAIKKNYLIIILAMYTGVYTVTISLLAVQFIYRYWELFSLDHLSYFRGCKSFLWAVYCIFFGGIWSMGVYNLLEMDDVAEKYFEQEILIRYSVSIKEIPVKTFLAYEPEDGSIRWKNASDTILMNSIMTFQYGLMIFCGWNMHSKMEEKIANFSVTRKHHNRQLFKALVFQISTPSIFLFSPLILFVNLPYFQIELSLPAGAIMSLFNMYPAMDSIIILIIVTEYRIAARSGIDKMLNAVIRATSAVFRAKSSSTSQTTGQIELPTIRTIL</sequence>
<dbReference type="PANTHER" id="PTHR46000:SF9">
    <property type="entry name" value="SEVEN TM RECEPTOR"/>
    <property type="match status" value="1"/>
</dbReference>
<evidence type="ECO:0000313" key="3">
    <source>
        <dbReference type="Proteomes" id="UP000008281"/>
    </source>
</evidence>
<dbReference type="PANTHER" id="PTHR46000">
    <property type="entry name" value="SEVEN TM RECEPTOR-RELATED"/>
    <property type="match status" value="1"/>
</dbReference>
<feature type="transmembrane region" description="Helical" evidence="1">
    <location>
        <begin position="266"/>
        <end position="288"/>
    </location>
</feature>
<dbReference type="Pfam" id="PF10326">
    <property type="entry name" value="7TM_GPCR_Str"/>
    <property type="match status" value="1"/>
</dbReference>
<keyword evidence="3" id="KW-1185">Reference proteome</keyword>
<keyword evidence="1" id="KW-0472">Membrane</keyword>
<protein>
    <recommendedName>
        <fullName evidence="4">Seven TM Receptor</fullName>
    </recommendedName>
</protein>
<dbReference type="eggNOG" id="ENOG502TJC2">
    <property type="taxonomic scope" value="Eukaryota"/>
</dbReference>
<keyword evidence="1" id="KW-1133">Transmembrane helix</keyword>
<feature type="transmembrane region" description="Helical" evidence="1">
    <location>
        <begin position="47"/>
        <end position="66"/>
    </location>
</feature>
<gene>
    <name evidence="2" type="ORF">CRE_13132</name>
</gene>
<evidence type="ECO:0000256" key="1">
    <source>
        <dbReference type="SAM" id="Phobius"/>
    </source>
</evidence>
<feature type="transmembrane region" description="Helical" evidence="1">
    <location>
        <begin position="108"/>
        <end position="131"/>
    </location>
</feature>
<evidence type="ECO:0008006" key="4">
    <source>
        <dbReference type="Google" id="ProtNLM"/>
    </source>
</evidence>
<organism evidence="3">
    <name type="scientific">Caenorhabditis remanei</name>
    <name type="common">Caenorhabditis vulgaris</name>
    <dbReference type="NCBI Taxonomy" id="31234"/>
    <lineage>
        <taxon>Eukaryota</taxon>
        <taxon>Metazoa</taxon>
        <taxon>Ecdysozoa</taxon>
        <taxon>Nematoda</taxon>
        <taxon>Chromadorea</taxon>
        <taxon>Rhabditida</taxon>
        <taxon>Rhabditina</taxon>
        <taxon>Rhabditomorpha</taxon>
        <taxon>Rhabditoidea</taxon>
        <taxon>Rhabditidae</taxon>
        <taxon>Peloderinae</taxon>
        <taxon>Caenorhabditis</taxon>
    </lineage>
</organism>
<name>E3NJL7_CAERE</name>
<feature type="transmembrane region" description="Helical" evidence="1">
    <location>
        <begin position="308"/>
        <end position="327"/>
    </location>
</feature>
<evidence type="ECO:0000313" key="2">
    <source>
        <dbReference type="EMBL" id="EFP00918.1"/>
    </source>
</evidence>
<dbReference type="HOGENOM" id="CLU_036335_4_1_1"/>
<dbReference type="AlphaFoldDB" id="E3NJL7"/>
<dbReference type="Proteomes" id="UP000008281">
    <property type="component" value="Unassembled WGS sequence"/>
</dbReference>
<accession>E3NJL7</accession>
<dbReference type="EMBL" id="DS268747">
    <property type="protein sequence ID" value="EFP00918.1"/>
    <property type="molecule type" value="Genomic_DNA"/>
</dbReference>
<keyword evidence="1" id="KW-0812">Transmembrane</keyword>
<dbReference type="OrthoDB" id="5819992at2759"/>
<proteinExistence type="predicted"/>
<dbReference type="InParanoid" id="E3NJL7"/>
<feature type="transmembrane region" description="Helical" evidence="1">
    <location>
        <begin position="12"/>
        <end position="35"/>
    </location>
</feature>
<reference evidence="2" key="1">
    <citation type="submission" date="2007-07" db="EMBL/GenBank/DDBJ databases">
        <title>PCAP assembly of the Caenorhabditis remanei genome.</title>
        <authorList>
            <consortium name="The Caenorhabditis remanei Sequencing Consortium"/>
            <person name="Wilson R.K."/>
        </authorList>
    </citation>
    <scope>NUCLEOTIDE SEQUENCE [LARGE SCALE GENOMIC DNA]</scope>
    <source>
        <strain evidence="2">PB4641</strain>
    </source>
</reference>
<feature type="transmembrane region" description="Helical" evidence="1">
    <location>
        <begin position="151"/>
        <end position="172"/>
    </location>
</feature>
<dbReference type="InterPro" id="IPR019428">
    <property type="entry name" value="7TM_GPCR_serpentine_rcpt_Str"/>
</dbReference>